<dbReference type="EMBL" id="MU150240">
    <property type="protein sequence ID" value="KAF9466673.1"/>
    <property type="molecule type" value="Genomic_DNA"/>
</dbReference>
<sequence>MLPFALSFVFAALPVAFSATHDVSVGAGGKLAFDPQFVTATPGDVINFVFHPKNHTVTQSAFESPCVPLHDGFNSGFMPVAAENEGLPNFQVHVTDINPIWVHCQQTGHCGKGMVFAVNAPAEPSNKSFKAFQDLAISINGTETATTMTSTGTYATPPPQPWQTATATLTHESSVWTTTYTSYVGTPPPTMAAHPIDHKIIVGADGLLTYNPANISAAIGDTVTFEFHPKNHTVTQSSFSNPCQPLADTSLTGAVGFKSGLYSRTNDPSKPVAADATEFPTFQITINDTAPIWGYCGQVNHCGAGMVFSINAVESGPNNFAAFVGLAKRINGTASNNTGTDANQSPKPTSGAVGLVAKYGGVWGLVFLTMTAPLFN</sequence>
<feature type="signal peptide" evidence="1">
    <location>
        <begin position="1"/>
        <end position="18"/>
    </location>
</feature>
<dbReference type="Gene3D" id="2.60.40.420">
    <property type="entry name" value="Cupredoxins - blue copper proteins"/>
    <property type="match status" value="2"/>
</dbReference>
<feature type="chain" id="PRO_5040344292" description="Cupredoxin" evidence="1">
    <location>
        <begin position="19"/>
        <end position="376"/>
    </location>
</feature>
<accession>A0A9P6CNH8</accession>
<proteinExistence type="predicted"/>
<name>A0A9P6CNH8_9AGAR</name>
<evidence type="ECO:0000256" key="1">
    <source>
        <dbReference type="SAM" id="SignalP"/>
    </source>
</evidence>
<evidence type="ECO:0000313" key="2">
    <source>
        <dbReference type="EMBL" id="KAF9466673.1"/>
    </source>
</evidence>
<keyword evidence="1" id="KW-0732">Signal</keyword>
<gene>
    <name evidence="2" type="ORF">BDZ94DRAFT_1157529</name>
</gene>
<dbReference type="PANTHER" id="PTHR34883:SF15">
    <property type="entry name" value="EXTRACELLULAR SERINE-RICH PROTEIN"/>
    <property type="match status" value="1"/>
</dbReference>
<dbReference type="PANTHER" id="PTHR34883">
    <property type="entry name" value="SERINE-RICH PROTEIN, PUTATIVE-RELATED-RELATED"/>
    <property type="match status" value="1"/>
</dbReference>
<organism evidence="2 3">
    <name type="scientific">Collybia nuda</name>
    <dbReference type="NCBI Taxonomy" id="64659"/>
    <lineage>
        <taxon>Eukaryota</taxon>
        <taxon>Fungi</taxon>
        <taxon>Dikarya</taxon>
        <taxon>Basidiomycota</taxon>
        <taxon>Agaricomycotina</taxon>
        <taxon>Agaricomycetes</taxon>
        <taxon>Agaricomycetidae</taxon>
        <taxon>Agaricales</taxon>
        <taxon>Tricholomatineae</taxon>
        <taxon>Clitocybaceae</taxon>
        <taxon>Collybia</taxon>
    </lineage>
</organism>
<dbReference type="Proteomes" id="UP000807353">
    <property type="component" value="Unassembled WGS sequence"/>
</dbReference>
<keyword evidence="3" id="KW-1185">Reference proteome</keyword>
<dbReference type="CDD" id="cd00920">
    <property type="entry name" value="Cupredoxin"/>
    <property type="match status" value="2"/>
</dbReference>
<reference evidence="2" key="1">
    <citation type="submission" date="2020-11" db="EMBL/GenBank/DDBJ databases">
        <authorList>
            <consortium name="DOE Joint Genome Institute"/>
            <person name="Ahrendt S."/>
            <person name="Riley R."/>
            <person name="Andreopoulos W."/>
            <person name="Labutti K."/>
            <person name="Pangilinan J."/>
            <person name="Ruiz-Duenas F.J."/>
            <person name="Barrasa J.M."/>
            <person name="Sanchez-Garcia M."/>
            <person name="Camarero S."/>
            <person name="Miyauchi S."/>
            <person name="Serrano A."/>
            <person name="Linde D."/>
            <person name="Babiker R."/>
            <person name="Drula E."/>
            <person name="Ayuso-Fernandez I."/>
            <person name="Pacheco R."/>
            <person name="Padilla G."/>
            <person name="Ferreira P."/>
            <person name="Barriuso J."/>
            <person name="Kellner H."/>
            <person name="Castanera R."/>
            <person name="Alfaro M."/>
            <person name="Ramirez L."/>
            <person name="Pisabarro A.G."/>
            <person name="Kuo A."/>
            <person name="Tritt A."/>
            <person name="Lipzen A."/>
            <person name="He G."/>
            <person name="Yan M."/>
            <person name="Ng V."/>
            <person name="Cullen D."/>
            <person name="Martin F."/>
            <person name="Rosso M.-N."/>
            <person name="Henrissat B."/>
            <person name="Hibbett D."/>
            <person name="Martinez A.T."/>
            <person name="Grigoriev I.V."/>
        </authorList>
    </citation>
    <scope>NUCLEOTIDE SEQUENCE</scope>
    <source>
        <strain evidence="2">CBS 247.69</strain>
    </source>
</reference>
<protein>
    <recommendedName>
        <fullName evidence="4">Cupredoxin</fullName>
    </recommendedName>
</protein>
<evidence type="ECO:0000313" key="3">
    <source>
        <dbReference type="Proteomes" id="UP000807353"/>
    </source>
</evidence>
<evidence type="ECO:0008006" key="4">
    <source>
        <dbReference type="Google" id="ProtNLM"/>
    </source>
</evidence>
<comment type="caution">
    <text evidence="2">The sequence shown here is derived from an EMBL/GenBank/DDBJ whole genome shotgun (WGS) entry which is preliminary data.</text>
</comment>
<dbReference type="OrthoDB" id="1921208at2759"/>
<dbReference type="InterPro" id="IPR008972">
    <property type="entry name" value="Cupredoxin"/>
</dbReference>
<dbReference type="SUPFAM" id="SSF49503">
    <property type="entry name" value="Cupredoxins"/>
    <property type="match status" value="2"/>
</dbReference>
<dbReference type="InterPro" id="IPR052953">
    <property type="entry name" value="Ser-rich/MCO-related"/>
</dbReference>
<dbReference type="AlphaFoldDB" id="A0A9P6CNH8"/>